<evidence type="ECO:0000313" key="2">
    <source>
        <dbReference type="Proteomes" id="UP000766486"/>
    </source>
</evidence>
<comment type="caution">
    <text evidence="1">The sequence shown here is derived from an EMBL/GenBank/DDBJ whole genome shotgun (WGS) entry which is preliminary data.</text>
</comment>
<proteinExistence type="predicted"/>
<organism evidence="1 2">
    <name type="scientific">Bionectria ochroleuca</name>
    <name type="common">Gliocladium roseum</name>
    <dbReference type="NCBI Taxonomy" id="29856"/>
    <lineage>
        <taxon>Eukaryota</taxon>
        <taxon>Fungi</taxon>
        <taxon>Dikarya</taxon>
        <taxon>Ascomycota</taxon>
        <taxon>Pezizomycotina</taxon>
        <taxon>Sordariomycetes</taxon>
        <taxon>Hypocreomycetidae</taxon>
        <taxon>Hypocreales</taxon>
        <taxon>Bionectriaceae</taxon>
        <taxon>Clonostachys</taxon>
    </lineage>
</organism>
<keyword evidence="2" id="KW-1185">Reference proteome</keyword>
<evidence type="ECO:0000313" key="1">
    <source>
        <dbReference type="EMBL" id="VUC24438.1"/>
    </source>
</evidence>
<accession>A0ABY6U081</accession>
<protein>
    <submittedName>
        <fullName evidence="1">Uncharacterized protein</fullName>
    </submittedName>
</protein>
<gene>
    <name evidence="1" type="ORF">CLO192961_LOCUS143094</name>
</gene>
<reference evidence="1 2" key="1">
    <citation type="submission" date="2019-06" db="EMBL/GenBank/DDBJ databases">
        <authorList>
            <person name="Broberg M."/>
        </authorList>
    </citation>
    <scope>NUCLEOTIDE SEQUENCE [LARGE SCALE GENOMIC DNA]</scope>
</reference>
<dbReference type="Proteomes" id="UP000766486">
    <property type="component" value="Unassembled WGS sequence"/>
</dbReference>
<sequence length="116" mass="12733">MATESDDTPGEMDVQTGDALCTPYAQAPFDQKRGNALAVVPSKVFPLLLHVKTSLSKPMRIGDRFWCGKRFSRDPSDRLRATQFPDVGQCSGKTGRAVDGFELSTSRVKSRVQAIE</sequence>
<dbReference type="EMBL" id="CABFNS010000720">
    <property type="protein sequence ID" value="VUC24438.1"/>
    <property type="molecule type" value="Genomic_DNA"/>
</dbReference>
<name>A0ABY6U081_BIOOC</name>